<protein>
    <submittedName>
        <fullName evidence="1">Uncharacterized protein</fullName>
    </submittedName>
</protein>
<accession>A0A9D4K5P5</accession>
<sequence length="125" mass="13945">MLIIKNVIGEAFDNDSIEGIRTELKQRISLVSVQGMSGFVQFDEKGKRTNYSIILTELSAFSGEMSVYEFSALGVWLASPPSVFTERLQIRGRIGIGNRTSPFPLVGRTAKVVTILEKPFCMRKQ</sequence>
<comment type="caution">
    <text evidence="1">The sequence shown here is derived from an EMBL/GenBank/DDBJ whole genome shotgun (WGS) entry which is preliminary data.</text>
</comment>
<reference evidence="1" key="2">
    <citation type="submission" date="2020-11" db="EMBL/GenBank/DDBJ databases">
        <authorList>
            <person name="McCartney M.A."/>
            <person name="Auch B."/>
            <person name="Kono T."/>
            <person name="Mallez S."/>
            <person name="Becker A."/>
            <person name="Gohl D.M."/>
            <person name="Silverstein K.A.T."/>
            <person name="Koren S."/>
            <person name="Bechman K.B."/>
            <person name="Herman A."/>
            <person name="Abrahante J.E."/>
            <person name="Garbe J."/>
        </authorList>
    </citation>
    <scope>NUCLEOTIDE SEQUENCE</scope>
    <source>
        <strain evidence="1">Duluth1</strain>
        <tissue evidence="1">Whole animal</tissue>
    </source>
</reference>
<dbReference type="AlphaFoldDB" id="A0A9D4K5P5"/>
<dbReference type="Proteomes" id="UP000828390">
    <property type="component" value="Unassembled WGS sequence"/>
</dbReference>
<dbReference type="EMBL" id="JAIWYP010000004">
    <property type="protein sequence ID" value="KAH3833470.1"/>
    <property type="molecule type" value="Genomic_DNA"/>
</dbReference>
<organism evidence="1 2">
    <name type="scientific">Dreissena polymorpha</name>
    <name type="common">Zebra mussel</name>
    <name type="synonym">Mytilus polymorpha</name>
    <dbReference type="NCBI Taxonomy" id="45954"/>
    <lineage>
        <taxon>Eukaryota</taxon>
        <taxon>Metazoa</taxon>
        <taxon>Spiralia</taxon>
        <taxon>Lophotrochozoa</taxon>
        <taxon>Mollusca</taxon>
        <taxon>Bivalvia</taxon>
        <taxon>Autobranchia</taxon>
        <taxon>Heteroconchia</taxon>
        <taxon>Euheterodonta</taxon>
        <taxon>Imparidentia</taxon>
        <taxon>Neoheterodontei</taxon>
        <taxon>Myida</taxon>
        <taxon>Dreissenoidea</taxon>
        <taxon>Dreissenidae</taxon>
        <taxon>Dreissena</taxon>
    </lineage>
</organism>
<gene>
    <name evidence="1" type="ORF">DPMN_106780</name>
</gene>
<keyword evidence="2" id="KW-1185">Reference proteome</keyword>
<evidence type="ECO:0000313" key="1">
    <source>
        <dbReference type="EMBL" id="KAH3833470.1"/>
    </source>
</evidence>
<name>A0A9D4K5P5_DREPO</name>
<proteinExistence type="predicted"/>
<reference evidence="1" key="1">
    <citation type="journal article" date="2019" name="bioRxiv">
        <title>The Genome of the Zebra Mussel, Dreissena polymorpha: A Resource for Invasive Species Research.</title>
        <authorList>
            <person name="McCartney M.A."/>
            <person name="Auch B."/>
            <person name="Kono T."/>
            <person name="Mallez S."/>
            <person name="Zhang Y."/>
            <person name="Obille A."/>
            <person name="Becker A."/>
            <person name="Abrahante J.E."/>
            <person name="Garbe J."/>
            <person name="Badalamenti J.P."/>
            <person name="Herman A."/>
            <person name="Mangelson H."/>
            <person name="Liachko I."/>
            <person name="Sullivan S."/>
            <person name="Sone E.D."/>
            <person name="Koren S."/>
            <person name="Silverstein K.A.T."/>
            <person name="Beckman K.B."/>
            <person name="Gohl D.M."/>
        </authorList>
    </citation>
    <scope>NUCLEOTIDE SEQUENCE</scope>
    <source>
        <strain evidence="1">Duluth1</strain>
        <tissue evidence="1">Whole animal</tissue>
    </source>
</reference>
<evidence type="ECO:0000313" key="2">
    <source>
        <dbReference type="Proteomes" id="UP000828390"/>
    </source>
</evidence>